<dbReference type="InterPro" id="IPR036653">
    <property type="entry name" value="CinA-like_C"/>
</dbReference>
<name>X1A6T1_9ZZZZ</name>
<evidence type="ECO:0008006" key="4">
    <source>
        <dbReference type="Google" id="ProtNLM"/>
    </source>
</evidence>
<protein>
    <recommendedName>
        <fullName evidence="4">CinA C-terminal domain-containing protein</fullName>
    </recommendedName>
</protein>
<dbReference type="Pfam" id="PF18146">
    <property type="entry name" value="CinA_KH"/>
    <property type="match status" value="1"/>
</dbReference>
<dbReference type="PANTHER" id="PTHR13939">
    <property type="entry name" value="NICOTINAMIDE-NUCLEOTIDE AMIDOHYDROLASE PNCC"/>
    <property type="match status" value="1"/>
</dbReference>
<gene>
    <name evidence="3" type="ORF">S01H4_08285</name>
</gene>
<evidence type="ECO:0000313" key="3">
    <source>
        <dbReference type="EMBL" id="GAG68473.1"/>
    </source>
</evidence>
<dbReference type="InterPro" id="IPR050101">
    <property type="entry name" value="CinA"/>
</dbReference>
<dbReference type="SUPFAM" id="SSF53218">
    <property type="entry name" value="Molybdenum cofactor biosynthesis proteins"/>
    <property type="match status" value="1"/>
</dbReference>
<organism evidence="3">
    <name type="scientific">marine sediment metagenome</name>
    <dbReference type="NCBI Taxonomy" id="412755"/>
    <lineage>
        <taxon>unclassified sequences</taxon>
        <taxon>metagenomes</taxon>
        <taxon>ecological metagenomes</taxon>
    </lineage>
</organism>
<dbReference type="Pfam" id="PF02464">
    <property type="entry name" value="CinA"/>
    <property type="match status" value="1"/>
</dbReference>
<dbReference type="InterPro" id="IPR008136">
    <property type="entry name" value="CinA_C"/>
</dbReference>
<feature type="non-terminal residue" evidence="3">
    <location>
        <position position="1"/>
    </location>
</feature>
<dbReference type="PANTHER" id="PTHR13939:SF0">
    <property type="entry name" value="NMN AMIDOHYDROLASE-LIKE PROTEIN YFAY"/>
    <property type="match status" value="1"/>
</dbReference>
<feature type="domain" description="CinA C-terminal" evidence="1">
    <location>
        <begin position="181"/>
        <end position="319"/>
    </location>
</feature>
<dbReference type="AlphaFoldDB" id="X1A6T1"/>
<dbReference type="Gene3D" id="3.30.70.2860">
    <property type="match status" value="1"/>
</dbReference>
<dbReference type="NCBIfam" id="TIGR00199">
    <property type="entry name" value="PncC_domain"/>
    <property type="match status" value="1"/>
</dbReference>
<dbReference type="SUPFAM" id="SSF142433">
    <property type="entry name" value="CinA-like"/>
    <property type="match status" value="1"/>
</dbReference>
<dbReference type="InterPro" id="IPR041424">
    <property type="entry name" value="CinA_KH"/>
</dbReference>
<sequence length="335" mass="37882">KFIRKSRDKKITERLLRQSYIPENSFPIKPGLGSASGFRIELDNRQIIFCIPGVPKEMKSMFEYEVIPFLEDRKRNKSLRGDKFEIRKSTLLTTDISETEIEEKIKEVVSEAKKINVEIGITADPGLTKIILVAKSPDSAKANKNLKRIEEKITTKLGNYFYGKDDTLISDNLKEAIAKIGSRLTISIAESVTGGLISSIITDTPGSSRFFLGGIVSYSNYSKIKLLDIDENILDKYGAVSREVCLSMARKVRKIFNSDYALSVTGFAGPEAEYKRVGLVYCCILGPDGYEKIFEKNFPGNRCEVKFRAAQFVLNELRAAISEKYYRKERFSGRR</sequence>
<dbReference type="Gene3D" id="3.90.950.20">
    <property type="entry name" value="CinA-like"/>
    <property type="match status" value="1"/>
</dbReference>
<reference evidence="3" key="1">
    <citation type="journal article" date="2014" name="Front. Microbiol.">
        <title>High frequency of phylogenetically diverse reductive dehalogenase-homologous genes in deep subseafloor sedimentary metagenomes.</title>
        <authorList>
            <person name="Kawai M."/>
            <person name="Futagami T."/>
            <person name="Toyoda A."/>
            <person name="Takaki Y."/>
            <person name="Nishi S."/>
            <person name="Hori S."/>
            <person name="Arai W."/>
            <person name="Tsubouchi T."/>
            <person name="Morono Y."/>
            <person name="Uchiyama I."/>
            <person name="Ito T."/>
            <person name="Fujiyama A."/>
            <person name="Inagaki F."/>
            <person name="Takami H."/>
        </authorList>
    </citation>
    <scope>NUCLEOTIDE SEQUENCE</scope>
    <source>
        <strain evidence="3">Expedition CK06-06</strain>
    </source>
</reference>
<proteinExistence type="predicted"/>
<dbReference type="EMBL" id="BART01002822">
    <property type="protein sequence ID" value="GAG68473.1"/>
    <property type="molecule type" value="Genomic_DNA"/>
</dbReference>
<comment type="caution">
    <text evidence="3">The sequence shown here is derived from an EMBL/GenBank/DDBJ whole genome shotgun (WGS) entry which is preliminary data.</text>
</comment>
<dbReference type="Gene3D" id="3.40.980.10">
    <property type="entry name" value="MoaB/Mog-like domain"/>
    <property type="match status" value="1"/>
</dbReference>
<accession>X1A6T1</accession>
<feature type="domain" description="CinA KH" evidence="2">
    <location>
        <begin position="90"/>
        <end position="163"/>
    </location>
</feature>
<evidence type="ECO:0000259" key="2">
    <source>
        <dbReference type="Pfam" id="PF18146"/>
    </source>
</evidence>
<evidence type="ECO:0000259" key="1">
    <source>
        <dbReference type="Pfam" id="PF02464"/>
    </source>
</evidence>
<dbReference type="InterPro" id="IPR036425">
    <property type="entry name" value="MoaB/Mog-like_dom_sf"/>
</dbReference>